<evidence type="ECO:0000256" key="12">
    <source>
        <dbReference type="PIRSR" id="PIRSR000350-4"/>
    </source>
</evidence>
<dbReference type="InterPro" id="IPR023753">
    <property type="entry name" value="FAD/NAD-binding_dom"/>
</dbReference>
<dbReference type="SUPFAM" id="SSF55424">
    <property type="entry name" value="FAD/NAD-linked reductases, dimerisation (C-terminal) domain"/>
    <property type="match status" value="1"/>
</dbReference>
<feature type="binding site" evidence="11">
    <location>
        <begin position="325"/>
        <end position="328"/>
    </location>
    <ligand>
        <name>FAD</name>
        <dbReference type="ChEBI" id="CHEBI:57692"/>
    </ligand>
</feature>
<dbReference type="InterPro" id="IPR050151">
    <property type="entry name" value="Class-I_Pyr_Nuc-Dis_Oxidored"/>
</dbReference>
<dbReference type="KEGG" id="blp:BPAA_487"/>
<evidence type="ECO:0000313" key="17">
    <source>
        <dbReference type="Proteomes" id="UP000011815"/>
    </source>
</evidence>
<protein>
    <recommendedName>
        <fullName evidence="2 13">Dihydrolipoyl dehydrogenase</fullName>
        <ecNumber evidence="2 13">1.8.1.4</ecNumber>
    </recommendedName>
</protein>
<dbReference type="PRINTS" id="PR00411">
    <property type="entry name" value="PNDRDTASEI"/>
</dbReference>
<evidence type="ECO:0000256" key="2">
    <source>
        <dbReference type="ARBA" id="ARBA00012608"/>
    </source>
</evidence>
<dbReference type="eggNOG" id="COG1249">
    <property type="taxonomic scope" value="Bacteria"/>
</dbReference>
<feature type="disulfide bond" description="Redox-active" evidence="12">
    <location>
        <begin position="43"/>
        <end position="48"/>
    </location>
</feature>
<feature type="domain" description="Pyridine nucleotide-disulphide oxidoreductase dimerisation" evidence="14">
    <location>
        <begin position="354"/>
        <end position="463"/>
    </location>
</feature>
<evidence type="ECO:0000313" key="16">
    <source>
        <dbReference type="EMBL" id="BAM99758.1"/>
    </source>
</evidence>
<dbReference type="PRINTS" id="PR00368">
    <property type="entry name" value="FADPNR"/>
</dbReference>
<evidence type="ECO:0000256" key="1">
    <source>
        <dbReference type="ARBA" id="ARBA00007532"/>
    </source>
</evidence>
<evidence type="ECO:0000256" key="10">
    <source>
        <dbReference type="PIRSR" id="PIRSR000350-2"/>
    </source>
</evidence>
<dbReference type="GO" id="GO:0004148">
    <property type="term" value="F:dihydrolipoyl dehydrogenase (NADH) activity"/>
    <property type="evidence" value="ECO:0007669"/>
    <property type="project" value="UniProtKB-EC"/>
</dbReference>
<dbReference type="GO" id="GO:0005737">
    <property type="term" value="C:cytoplasm"/>
    <property type="evidence" value="ECO:0007669"/>
    <property type="project" value="UniProtKB-ARBA"/>
</dbReference>
<dbReference type="InterPro" id="IPR004099">
    <property type="entry name" value="Pyr_nucl-diS_OxRdtase_dimer"/>
</dbReference>
<feature type="binding site" evidence="11">
    <location>
        <begin position="185"/>
        <end position="192"/>
    </location>
    <ligand>
        <name>NAD(+)</name>
        <dbReference type="ChEBI" id="CHEBI:57540"/>
    </ligand>
</feature>
<feature type="binding site" evidence="11">
    <location>
        <position position="208"/>
    </location>
    <ligand>
        <name>NAD(+)</name>
        <dbReference type="ChEBI" id="CHEBI:57540"/>
    </ligand>
</feature>
<organism evidence="16 17">
    <name type="scientific">Blattabacterium cuenoti BPAA</name>
    <dbReference type="NCBI Taxonomy" id="1229512"/>
    <lineage>
        <taxon>Bacteria</taxon>
        <taxon>Pseudomonadati</taxon>
        <taxon>Bacteroidota</taxon>
        <taxon>Flavobacteriia</taxon>
        <taxon>Flavobacteriales</taxon>
        <taxon>Blattabacteriaceae</taxon>
        <taxon>Blattabacterium</taxon>
    </lineage>
</organism>
<feature type="binding site" evidence="11">
    <location>
        <position position="52"/>
    </location>
    <ligand>
        <name>FAD</name>
        <dbReference type="ChEBI" id="CHEBI:57692"/>
    </ligand>
</feature>
<dbReference type="GO" id="GO:0006103">
    <property type="term" value="P:2-oxoglutarate metabolic process"/>
    <property type="evidence" value="ECO:0007669"/>
    <property type="project" value="TreeGrafter"/>
</dbReference>
<evidence type="ECO:0000256" key="7">
    <source>
        <dbReference type="ARBA" id="ARBA00023157"/>
    </source>
</evidence>
<dbReference type="InterPro" id="IPR006258">
    <property type="entry name" value="Lipoamide_DH"/>
</dbReference>
<dbReference type="PROSITE" id="PS00076">
    <property type="entry name" value="PYRIDINE_REDOX_1"/>
    <property type="match status" value="1"/>
</dbReference>
<comment type="miscellaneous">
    <text evidence="13">The active site is a redox-active disulfide bond.</text>
</comment>
<dbReference type="STRING" id="1229512.BPAA_487"/>
<dbReference type="InterPro" id="IPR001100">
    <property type="entry name" value="Pyr_nuc-diS_OxRdtase"/>
</dbReference>
<dbReference type="EC" id="1.8.1.4" evidence="2 13"/>
<dbReference type="InterPro" id="IPR012999">
    <property type="entry name" value="Pyr_OxRdtase_I_AS"/>
</dbReference>
<sequence>MKNLYDLVVIGSGPGGYVSAIRASQLGLRTAIIEKYQELGGTCLNVGCIPSKSLLDSSKYFSLAKNNYSSHGIFFEKLFFDFKKMMDRKNEVVKNINNGVKYLMKKNKIDVYQGIGSFKTKNILFLKDIKSLKEKEEIQFQYCIISTGSKPSCFPHLNFHLENRILSSTEALHLKEIPKKLIIIGGGIIGLELGSIFNRLGSKIIIIEPMEKIISNMDDSLSHEMKKILEKSSIQIETSLSVSNIFKENHEQISVFAKKNHNGKEVKFIGDYCLLSIGRKPYTKNLGLENIKIQKNKKGFIHVNDDLQTSVKNIYAIGDVIGGKMLAHKAEEEGLYVVEHIVGQKPNNLNYNLIPSIIYTYPEVASVGRSENEIKKDKIEYNIGIFPMKILARARTSGCTDGFLKMISHKKTDEILGVHIIGDHASDMIMEASVAMEFRSSSEDIYRICHPHPTFSESFKEAALLNFENRSIHM</sequence>
<dbReference type="PANTHER" id="PTHR22912">
    <property type="entry name" value="DISULFIDE OXIDOREDUCTASE"/>
    <property type="match status" value="1"/>
</dbReference>
<evidence type="ECO:0000259" key="14">
    <source>
        <dbReference type="Pfam" id="PF02852"/>
    </source>
</evidence>
<dbReference type="AlphaFoldDB" id="M4ZTT9"/>
<evidence type="ECO:0000256" key="8">
    <source>
        <dbReference type="ARBA" id="ARBA00023284"/>
    </source>
</evidence>
<evidence type="ECO:0000256" key="9">
    <source>
        <dbReference type="ARBA" id="ARBA00049187"/>
    </source>
</evidence>
<evidence type="ECO:0000256" key="4">
    <source>
        <dbReference type="ARBA" id="ARBA00022827"/>
    </source>
</evidence>
<dbReference type="NCBIfam" id="TIGR01350">
    <property type="entry name" value="lipoamide_DH"/>
    <property type="match status" value="1"/>
</dbReference>
<evidence type="ECO:0000256" key="6">
    <source>
        <dbReference type="ARBA" id="ARBA00023027"/>
    </source>
</evidence>
<dbReference type="GO" id="GO:0050660">
    <property type="term" value="F:flavin adenine dinucleotide binding"/>
    <property type="evidence" value="ECO:0007669"/>
    <property type="project" value="InterPro"/>
</dbReference>
<dbReference type="FunFam" id="3.30.390.30:FF:000001">
    <property type="entry name" value="Dihydrolipoyl dehydrogenase"/>
    <property type="match status" value="1"/>
</dbReference>
<comment type="cofactor">
    <cofactor evidence="11 13">
        <name>FAD</name>
        <dbReference type="ChEBI" id="CHEBI:57692"/>
    </cofactor>
    <text evidence="11 13">Binds 1 FAD per subunit.</text>
</comment>
<dbReference type="Pfam" id="PF02852">
    <property type="entry name" value="Pyr_redox_dim"/>
    <property type="match status" value="1"/>
</dbReference>
<proteinExistence type="inferred from homology"/>
<dbReference type="Pfam" id="PF07992">
    <property type="entry name" value="Pyr_redox_2"/>
    <property type="match status" value="1"/>
</dbReference>
<evidence type="ECO:0000256" key="3">
    <source>
        <dbReference type="ARBA" id="ARBA00022630"/>
    </source>
</evidence>
<comment type="catalytic activity">
    <reaction evidence="9 13">
        <text>N(6)-[(R)-dihydrolipoyl]-L-lysyl-[protein] + NAD(+) = N(6)-[(R)-lipoyl]-L-lysyl-[protein] + NADH + H(+)</text>
        <dbReference type="Rhea" id="RHEA:15045"/>
        <dbReference type="Rhea" id="RHEA-COMP:10474"/>
        <dbReference type="Rhea" id="RHEA-COMP:10475"/>
        <dbReference type="ChEBI" id="CHEBI:15378"/>
        <dbReference type="ChEBI" id="CHEBI:57540"/>
        <dbReference type="ChEBI" id="CHEBI:57945"/>
        <dbReference type="ChEBI" id="CHEBI:83099"/>
        <dbReference type="ChEBI" id="CHEBI:83100"/>
        <dbReference type="EC" id="1.8.1.4"/>
    </reaction>
</comment>
<dbReference type="RefSeq" id="WP_015430077.1">
    <property type="nucleotide sequence ID" value="NC_020510.1"/>
</dbReference>
<comment type="similarity">
    <text evidence="1 13">Belongs to the class-I pyridine nucleotide-disulfide oxidoreductase family.</text>
</comment>
<dbReference type="PATRIC" id="fig|1229512.3.peg.472"/>
<dbReference type="EMBL" id="AP012548">
    <property type="protein sequence ID" value="BAM99758.1"/>
    <property type="molecule type" value="Genomic_DNA"/>
</dbReference>
<keyword evidence="7" id="KW-1015">Disulfide bond</keyword>
<keyword evidence="3 13" id="KW-0285">Flavoprotein</keyword>
<feature type="binding site" evidence="11">
    <location>
        <position position="319"/>
    </location>
    <ligand>
        <name>FAD</name>
        <dbReference type="ChEBI" id="CHEBI:57692"/>
    </ligand>
</feature>
<evidence type="ECO:0000256" key="11">
    <source>
        <dbReference type="PIRSR" id="PIRSR000350-3"/>
    </source>
</evidence>
<dbReference type="SUPFAM" id="SSF51905">
    <property type="entry name" value="FAD/NAD(P)-binding domain"/>
    <property type="match status" value="1"/>
</dbReference>
<name>M4ZTT9_9FLAO</name>
<reference evidence="16 17" key="1">
    <citation type="journal article" date="2013" name="Biol. Lett.">
        <title>Maintenance of essential amino acid synthesis pathways in the Blattabacterium cuenoti symbiont of a wood-feeding cockroach.</title>
        <authorList>
            <person name="Tokuda G."/>
            <person name="Elbourne L.D.H."/>
            <person name="Kinjo Y."/>
            <person name="Saitoh S."/>
            <person name="Sabree Z."/>
            <person name="Hojo M."/>
            <person name="Yamada A."/>
            <person name="Hayashi Y."/>
            <person name="Shigenobu S."/>
            <person name="Bandi C."/>
            <person name="Paulsen I.T."/>
            <person name="Watanabe H."/>
            <person name="Lo N."/>
        </authorList>
    </citation>
    <scope>NUCLEOTIDE SEQUENCE [LARGE SCALE GENOMIC DNA]</scope>
    <source>
        <strain evidence="16 17">BPAA</strain>
    </source>
</reference>
<dbReference type="PIRSF" id="PIRSF000350">
    <property type="entry name" value="Mercury_reductase_MerA"/>
    <property type="match status" value="1"/>
</dbReference>
<feature type="binding site" evidence="11">
    <location>
        <position position="278"/>
    </location>
    <ligand>
        <name>NAD(+)</name>
        <dbReference type="ChEBI" id="CHEBI:57540"/>
    </ligand>
</feature>
<evidence type="ECO:0000259" key="15">
    <source>
        <dbReference type="Pfam" id="PF07992"/>
    </source>
</evidence>
<keyword evidence="6 11" id="KW-0520">NAD</keyword>
<keyword evidence="5 13" id="KW-0560">Oxidoreductase</keyword>
<evidence type="ECO:0000256" key="13">
    <source>
        <dbReference type="RuleBase" id="RU003692"/>
    </source>
</evidence>
<feature type="active site" description="Proton acceptor" evidence="10">
    <location>
        <position position="452"/>
    </location>
</feature>
<dbReference type="HOGENOM" id="CLU_016755_0_3_10"/>
<keyword evidence="11" id="KW-0547">Nucleotide-binding</keyword>
<keyword evidence="4 11" id="KW-0274">FAD</keyword>
<feature type="binding site" evidence="11">
    <location>
        <position position="116"/>
    </location>
    <ligand>
        <name>FAD</name>
        <dbReference type="ChEBI" id="CHEBI:57692"/>
    </ligand>
</feature>
<dbReference type="InterPro" id="IPR016156">
    <property type="entry name" value="FAD/NAD-linked_Rdtase_dimer_sf"/>
</dbReference>
<feature type="domain" description="FAD/NAD(P)-binding" evidence="15">
    <location>
        <begin position="5"/>
        <end position="334"/>
    </location>
</feature>
<gene>
    <name evidence="16" type="primary">lpdA</name>
    <name evidence="16" type="ORF">BPAA_487</name>
</gene>
<dbReference type="PANTHER" id="PTHR22912:SF151">
    <property type="entry name" value="DIHYDROLIPOYL DEHYDROGENASE, MITOCHONDRIAL"/>
    <property type="match status" value="1"/>
</dbReference>
<dbReference type="Proteomes" id="UP000011815">
    <property type="component" value="Chromosome"/>
</dbReference>
<keyword evidence="8 13" id="KW-0676">Redox-active center</keyword>
<feature type="binding site" evidence="11">
    <location>
        <begin position="147"/>
        <end position="149"/>
    </location>
    <ligand>
        <name>FAD</name>
        <dbReference type="ChEBI" id="CHEBI:57692"/>
    </ligand>
</feature>
<dbReference type="InterPro" id="IPR036188">
    <property type="entry name" value="FAD/NAD-bd_sf"/>
</dbReference>
<dbReference type="Gene3D" id="3.50.50.60">
    <property type="entry name" value="FAD/NAD(P)-binding domain"/>
    <property type="match status" value="2"/>
</dbReference>
<accession>M4ZTT9</accession>
<evidence type="ECO:0000256" key="5">
    <source>
        <dbReference type="ARBA" id="ARBA00023002"/>
    </source>
</evidence>
<dbReference type="Gene3D" id="3.30.390.30">
    <property type="match status" value="1"/>
</dbReference>